<evidence type="ECO:0000313" key="1">
    <source>
        <dbReference type="EMBL" id="KAJ6993998.1"/>
    </source>
</evidence>
<dbReference type="Proteomes" id="UP001164929">
    <property type="component" value="Chromosome 6"/>
</dbReference>
<accession>A0AAD6QP49</accession>
<dbReference type="EMBL" id="JAQIZT010000006">
    <property type="protein sequence ID" value="KAJ6993998.1"/>
    <property type="molecule type" value="Genomic_DNA"/>
</dbReference>
<proteinExistence type="predicted"/>
<reference evidence="1" key="1">
    <citation type="journal article" date="2023" name="Mol. Ecol. Resour.">
        <title>Chromosome-level genome assembly of a triploid poplar Populus alba 'Berolinensis'.</title>
        <authorList>
            <person name="Chen S."/>
            <person name="Yu Y."/>
            <person name="Wang X."/>
            <person name="Wang S."/>
            <person name="Zhang T."/>
            <person name="Zhou Y."/>
            <person name="He R."/>
            <person name="Meng N."/>
            <person name="Wang Y."/>
            <person name="Liu W."/>
            <person name="Liu Z."/>
            <person name="Liu J."/>
            <person name="Guo Q."/>
            <person name="Huang H."/>
            <person name="Sederoff R.R."/>
            <person name="Wang G."/>
            <person name="Qu G."/>
            <person name="Chen S."/>
        </authorList>
    </citation>
    <scope>NUCLEOTIDE SEQUENCE</scope>
    <source>
        <strain evidence="1">SC-2020</strain>
    </source>
</reference>
<gene>
    <name evidence="1" type="ORF">NC653_016970</name>
</gene>
<evidence type="ECO:0000313" key="2">
    <source>
        <dbReference type="Proteomes" id="UP001164929"/>
    </source>
</evidence>
<protein>
    <submittedName>
        <fullName evidence="1">Uncharacterized protein</fullName>
    </submittedName>
</protein>
<organism evidence="1 2">
    <name type="scientific">Populus alba x Populus x berolinensis</name>
    <dbReference type="NCBI Taxonomy" id="444605"/>
    <lineage>
        <taxon>Eukaryota</taxon>
        <taxon>Viridiplantae</taxon>
        <taxon>Streptophyta</taxon>
        <taxon>Embryophyta</taxon>
        <taxon>Tracheophyta</taxon>
        <taxon>Spermatophyta</taxon>
        <taxon>Magnoliopsida</taxon>
        <taxon>eudicotyledons</taxon>
        <taxon>Gunneridae</taxon>
        <taxon>Pentapetalae</taxon>
        <taxon>rosids</taxon>
        <taxon>fabids</taxon>
        <taxon>Malpighiales</taxon>
        <taxon>Salicaceae</taxon>
        <taxon>Saliceae</taxon>
        <taxon>Populus</taxon>
    </lineage>
</organism>
<sequence>MCVFCCYISAQRLINLRNSDQFPHHRRNQNSRFYKKKISRYFVLKRCRWMRCLHYEIDQCFHLIRRL</sequence>
<keyword evidence="2" id="KW-1185">Reference proteome</keyword>
<dbReference type="AlphaFoldDB" id="A0AAD6QP49"/>
<comment type="caution">
    <text evidence="1">The sequence shown here is derived from an EMBL/GenBank/DDBJ whole genome shotgun (WGS) entry which is preliminary data.</text>
</comment>
<name>A0AAD6QP49_9ROSI</name>